<evidence type="ECO:0000313" key="2">
    <source>
        <dbReference type="Proteomes" id="UP001652623"/>
    </source>
</evidence>
<reference evidence="3" key="1">
    <citation type="submission" date="2025-08" db="UniProtKB">
        <authorList>
            <consortium name="RefSeq"/>
        </authorList>
    </citation>
    <scope>IDENTIFICATION</scope>
    <source>
        <tissue evidence="3">Seedling</tissue>
    </source>
</reference>
<protein>
    <recommendedName>
        <fullName evidence="1">HVA22-like protein</fullName>
    </recommendedName>
</protein>
<keyword evidence="2" id="KW-1185">Reference proteome</keyword>
<gene>
    <name evidence="3" type="primary">LOC107427485</name>
</gene>
<dbReference type="InterPro" id="IPR004345">
    <property type="entry name" value="TB2_DP1_HVA22"/>
</dbReference>
<dbReference type="Pfam" id="PF03134">
    <property type="entry name" value="TB2_DP1_HVA22"/>
    <property type="match status" value="1"/>
</dbReference>
<organism evidence="2 3">
    <name type="scientific">Ziziphus jujuba</name>
    <name type="common">Chinese jujube</name>
    <name type="synonym">Ziziphus sativa</name>
    <dbReference type="NCBI Taxonomy" id="326968"/>
    <lineage>
        <taxon>Eukaryota</taxon>
        <taxon>Viridiplantae</taxon>
        <taxon>Streptophyta</taxon>
        <taxon>Embryophyta</taxon>
        <taxon>Tracheophyta</taxon>
        <taxon>Spermatophyta</taxon>
        <taxon>Magnoliopsida</taxon>
        <taxon>eudicotyledons</taxon>
        <taxon>Gunneridae</taxon>
        <taxon>Pentapetalae</taxon>
        <taxon>rosids</taxon>
        <taxon>fabids</taxon>
        <taxon>Rosales</taxon>
        <taxon>Rhamnaceae</taxon>
        <taxon>Paliureae</taxon>
        <taxon>Ziziphus</taxon>
    </lineage>
</organism>
<evidence type="ECO:0000256" key="1">
    <source>
        <dbReference type="RuleBase" id="RU362006"/>
    </source>
</evidence>
<dbReference type="RefSeq" id="XP_015893348.2">
    <property type="nucleotide sequence ID" value="XM_016037862.4"/>
</dbReference>
<dbReference type="AlphaFoldDB" id="A0A6P4AVY0"/>
<sequence>MLGHFLCRAILMVFGYAYPAYKCFKTVENEPQTEHLRLWCHYWIIVAIFTVLERIMDASVPWLPMYAEAKLALFIYLLSSQMKGAEYLYNSLLKPFLVEHEAEIDRSIREVKVMAGDAIVRYWGRSLTFAQICLLESFRYVSSLSALQAFLHPPATAAQDTKQN</sequence>
<name>A0A6P4AVY0_ZIZJJ</name>
<dbReference type="PANTHER" id="PTHR12300">
    <property type="entry name" value="HVA22-LIKE PROTEINS"/>
    <property type="match status" value="1"/>
</dbReference>
<comment type="similarity">
    <text evidence="1">Belongs to the DP1 family.</text>
</comment>
<dbReference type="KEGG" id="zju:107427485"/>
<dbReference type="GeneID" id="107427485"/>
<dbReference type="GO" id="GO:0016020">
    <property type="term" value="C:membrane"/>
    <property type="evidence" value="ECO:0007669"/>
    <property type="project" value="UniProtKB-SubCell"/>
</dbReference>
<comment type="subcellular location">
    <subcellularLocation>
        <location evidence="1">Membrane</location>
        <topology evidence="1">Multi-pass membrane protein</topology>
    </subcellularLocation>
</comment>
<dbReference type="Proteomes" id="UP001652623">
    <property type="component" value="Chromosome 9"/>
</dbReference>
<dbReference type="InParanoid" id="A0A6P4AVY0"/>
<proteinExistence type="inferred from homology"/>
<evidence type="ECO:0000313" key="3">
    <source>
        <dbReference type="RefSeq" id="XP_015893348.2"/>
    </source>
</evidence>
<accession>A0A6P4AVY0</accession>
<dbReference type="PANTHER" id="PTHR12300:SF117">
    <property type="entry name" value="LP05237P-RELATED"/>
    <property type="match status" value="1"/>
</dbReference>